<gene>
    <name evidence="1" type="ORF">FC81_GL000353</name>
</gene>
<evidence type="ECO:0008006" key="3">
    <source>
        <dbReference type="Google" id="ProtNLM"/>
    </source>
</evidence>
<dbReference type="Pfam" id="PF06028">
    <property type="entry name" value="DUF915"/>
    <property type="match status" value="1"/>
</dbReference>
<comment type="caution">
    <text evidence="1">The sequence shown here is derived from an EMBL/GenBank/DDBJ whole genome shotgun (WGS) entry which is preliminary data.</text>
</comment>
<dbReference type="PATRIC" id="fig|1423731.3.peg.366"/>
<dbReference type="SUPFAM" id="SSF53474">
    <property type="entry name" value="alpha/beta-Hydrolases"/>
    <property type="match status" value="1"/>
</dbReference>
<protein>
    <recommendedName>
        <fullName evidence="3">Alpha/beta hydrolase</fullName>
    </recommendedName>
</protein>
<dbReference type="Gene3D" id="3.40.50.1820">
    <property type="entry name" value="alpha/beta hydrolase"/>
    <property type="match status" value="1"/>
</dbReference>
<name>A0A0R1M480_9LACO</name>
<accession>A0A0R1M480</accession>
<dbReference type="InterPro" id="IPR010315">
    <property type="entry name" value="DUF915_hydro-like"/>
</dbReference>
<organism evidence="1 2">
    <name type="scientific">Liquorilactobacillus capillatus DSM 19910</name>
    <dbReference type="NCBI Taxonomy" id="1423731"/>
    <lineage>
        <taxon>Bacteria</taxon>
        <taxon>Bacillati</taxon>
        <taxon>Bacillota</taxon>
        <taxon>Bacilli</taxon>
        <taxon>Lactobacillales</taxon>
        <taxon>Lactobacillaceae</taxon>
        <taxon>Liquorilactobacillus</taxon>
    </lineage>
</organism>
<dbReference type="Proteomes" id="UP000051621">
    <property type="component" value="Unassembled WGS sequence"/>
</dbReference>
<dbReference type="EMBL" id="AZEF01000008">
    <property type="protein sequence ID" value="KRL02863.1"/>
    <property type="molecule type" value="Genomic_DNA"/>
</dbReference>
<keyword evidence="2" id="KW-1185">Reference proteome</keyword>
<dbReference type="STRING" id="1423731.FC81_GL000353"/>
<dbReference type="InterPro" id="IPR029058">
    <property type="entry name" value="AB_hydrolase_fold"/>
</dbReference>
<sequence>MHKKKAKKNFFKKPVLFIHGYAGNRFSFGLMIRRFEKKNWGLKAAVIKVSADGKIKVQGNPAIKGALVQVLFEDNRAALDEQVTWLKDILKKLAEDYALKDVVVVAHSMGAVSVLNYLTRYGDKKALPLVSKLVTLGAPYNDVEPGKTAKKIERSPLSAQGPLYPSAGYQRLKRWRMKISPQTKFLNIIGDTGVGQSDGAVSISSARSLRYLLDKRVYNEIIVTGKKATHRRLHENHVVDLKIKKFLSQK</sequence>
<evidence type="ECO:0000313" key="1">
    <source>
        <dbReference type="EMBL" id="KRL02863.1"/>
    </source>
</evidence>
<evidence type="ECO:0000313" key="2">
    <source>
        <dbReference type="Proteomes" id="UP000051621"/>
    </source>
</evidence>
<proteinExistence type="predicted"/>
<reference evidence="1 2" key="1">
    <citation type="journal article" date="2015" name="Genome Announc.">
        <title>Expanding the biotechnology potential of lactobacilli through comparative genomics of 213 strains and associated genera.</title>
        <authorList>
            <person name="Sun Z."/>
            <person name="Harris H.M."/>
            <person name="McCann A."/>
            <person name="Guo C."/>
            <person name="Argimon S."/>
            <person name="Zhang W."/>
            <person name="Yang X."/>
            <person name="Jeffery I.B."/>
            <person name="Cooney J.C."/>
            <person name="Kagawa T.F."/>
            <person name="Liu W."/>
            <person name="Song Y."/>
            <person name="Salvetti E."/>
            <person name="Wrobel A."/>
            <person name="Rasinkangas P."/>
            <person name="Parkhill J."/>
            <person name="Rea M.C."/>
            <person name="O'Sullivan O."/>
            <person name="Ritari J."/>
            <person name="Douillard F.P."/>
            <person name="Paul Ross R."/>
            <person name="Yang R."/>
            <person name="Briner A.E."/>
            <person name="Felis G.E."/>
            <person name="de Vos W.M."/>
            <person name="Barrangou R."/>
            <person name="Klaenhammer T.R."/>
            <person name="Caufield P.W."/>
            <person name="Cui Y."/>
            <person name="Zhang H."/>
            <person name="O'Toole P.W."/>
        </authorList>
    </citation>
    <scope>NUCLEOTIDE SEQUENCE [LARGE SCALE GENOMIC DNA]</scope>
    <source>
        <strain evidence="1 2">DSM 19910</strain>
    </source>
</reference>
<dbReference type="AlphaFoldDB" id="A0A0R1M480"/>